<dbReference type="EMBL" id="CP049887">
    <property type="protein sequence ID" value="QIL49782.1"/>
    <property type="molecule type" value="Genomic_DNA"/>
</dbReference>
<dbReference type="InterPro" id="IPR000944">
    <property type="entry name" value="Tscrpt_reg_Rrf2"/>
</dbReference>
<proteinExistence type="predicted"/>
<gene>
    <name evidence="1" type="ORF">G7082_09975</name>
</gene>
<dbReference type="SUPFAM" id="SSF46785">
    <property type="entry name" value="Winged helix' DNA-binding domain"/>
    <property type="match status" value="1"/>
</dbReference>
<dbReference type="Proteomes" id="UP000501747">
    <property type="component" value="Chromosome"/>
</dbReference>
<dbReference type="GO" id="GO:0005829">
    <property type="term" value="C:cytosol"/>
    <property type="evidence" value="ECO:0007669"/>
    <property type="project" value="TreeGrafter"/>
</dbReference>
<dbReference type="Gene3D" id="1.10.10.10">
    <property type="entry name" value="Winged helix-like DNA-binding domain superfamily/Winged helix DNA-binding domain"/>
    <property type="match status" value="1"/>
</dbReference>
<protein>
    <submittedName>
        <fullName evidence="1">Rrf2 family transcriptional regulator</fullName>
    </submittedName>
</protein>
<accession>A0A6G8AXV1</accession>
<dbReference type="PANTHER" id="PTHR33221">
    <property type="entry name" value="WINGED HELIX-TURN-HELIX TRANSCRIPTIONAL REGULATOR, RRF2 FAMILY"/>
    <property type="match status" value="1"/>
</dbReference>
<dbReference type="InterPro" id="IPR036388">
    <property type="entry name" value="WH-like_DNA-bd_sf"/>
</dbReference>
<evidence type="ECO:0000313" key="1">
    <source>
        <dbReference type="EMBL" id="QIL49782.1"/>
    </source>
</evidence>
<organism evidence="1 2">
    <name type="scientific">Vagococcus hydrophili</name>
    <dbReference type="NCBI Taxonomy" id="2714947"/>
    <lineage>
        <taxon>Bacteria</taxon>
        <taxon>Bacillati</taxon>
        <taxon>Bacillota</taxon>
        <taxon>Bacilli</taxon>
        <taxon>Lactobacillales</taxon>
        <taxon>Enterococcaceae</taxon>
        <taxon>Vagococcus</taxon>
    </lineage>
</organism>
<dbReference type="PROSITE" id="PS51197">
    <property type="entry name" value="HTH_RRF2_2"/>
    <property type="match status" value="1"/>
</dbReference>
<evidence type="ECO:0000313" key="2">
    <source>
        <dbReference type="Proteomes" id="UP000501747"/>
    </source>
</evidence>
<dbReference type="PANTHER" id="PTHR33221:SF9">
    <property type="entry name" value="RRF2 FAMILY PROTEIN"/>
    <property type="match status" value="1"/>
</dbReference>
<dbReference type="GO" id="GO:0003700">
    <property type="term" value="F:DNA-binding transcription factor activity"/>
    <property type="evidence" value="ECO:0007669"/>
    <property type="project" value="TreeGrafter"/>
</dbReference>
<dbReference type="InterPro" id="IPR030489">
    <property type="entry name" value="TR_Rrf2-type_CS"/>
</dbReference>
<dbReference type="Pfam" id="PF02082">
    <property type="entry name" value="Rrf2"/>
    <property type="match status" value="1"/>
</dbReference>
<dbReference type="AlphaFoldDB" id="A0A6G8AXV1"/>
<name>A0A6G8AXV1_9ENTE</name>
<keyword evidence="2" id="KW-1185">Reference proteome</keyword>
<dbReference type="KEGG" id="vhy:G7082_09975"/>
<reference evidence="1 2" key="1">
    <citation type="submission" date="2020-03" db="EMBL/GenBank/DDBJ databases">
        <title>Vagococcus sp. nov., isolated from beetles.</title>
        <authorList>
            <person name="Hyun D.-W."/>
            <person name="Bae J.-W."/>
        </authorList>
    </citation>
    <scope>NUCLEOTIDE SEQUENCE [LARGE SCALE GENOMIC DNA]</scope>
    <source>
        <strain evidence="1 2">HDW17B</strain>
    </source>
</reference>
<dbReference type="InterPro" id="IPR036390">
    <property type="entry name" value="WH_DNA-bd_sf"/>
</dbReference>
<sequence>MKYSKATDYALHTMLFLSQSRRGETVSVIDLAQKQNISPTYLSKILTKLSKEGLVKATSGVKGGYRIASNWQEISFLDIVHAIEGRQSLFECYVHEDPNCGIKKVMYEAESRMEEVLKNQTLGTLLENQ</sequence>
<dbReference type="PROSITE" id="PS01332">
    <property type="entry name" value="HTH_RRF2_1"/>
    <property type="match status" value="1"/>
</dbReference>
<dbReference type="NCBIfam" id="TIGR00738">
    <property type="entry name" value="rrf2_super"/>
    <property type="match status" value="1"/>
</dbReference>